<name>A0ABP7D6S6_9MICC</name>
<reference evidence="2" key="1">
    <citation type="journal article" date="2019" name="Int. J. Syst. Evol. Microbiol.">
        <title>The Global Catalogue of Microorganisms (GCM) 10K type strain sequencing project: providing services to taxonomists for standard genome sequencing and annotation.</title>
        <authorList>
            <consortium name="The Broad Institute Genomics Platform"/>
            <consortium name="The Broad Institute Genome Sequencing Center for Infectious Disease"/>
            <person name="Wu L."/>
            <person name="Ma J."/>
        </authorList>
    </citation>
    <scope>NUCLEOTIDE SEQUENCE [LARGE SCALE GENOMIC DNA]</scope>
    <source>
        <strain evidence="2">JCM 30742</strain>
    </source>
</reference>
<dbReference type="RefSeq" id="WP_345154087.1">
    <property type="nucleotide sequence ID" value="NZ_BAABEO010000034.1"/>
</dbReference>
<dbReference type="Proteomes" id="UP001500752">
    <property type="component" value="Unassembled WGS sequence"/>
</dbReference>
<dbReference type="EMBL" id="BAABEO010000034">
    <property type="protein sequence ID" value="GAA3701664.1"/>
    <property type="molecule type" value="Genomic_DNA"/>
</dbReference>
<sequence length="91" mass="9844">MSGRLNEALDVVDATDAYDSSTEARGRRAHARVLATIELAEATAKLHREQRIANLLQLAQLDTKDSAWALKEARKMLAADGGLLSKVKDAA</sequence>
<keyword evidence="2" id="KW-1185">Reference proteome</keyword>
<organism evidence="1 2">
    <name type="scientific">Arthrobacter ginkgonis</name>
    <dbReference type="NCBI Taxonomy" id="1630594"/>
    <lineage>
        <taxon>Bacteria</taxon>
        <taxon>Bacillati</taxon>
        <taxon>Actinomycetota</taxon>
        <taxon>Actinomycetes</taxon>
        <taxon>Micrococcales</taxon>
        <taxon>Micrococcaceae</taxon>
        <taxon>Arthrobacter</taxon>
    </lineage>
</organism>
<evidence type="ECO:0000313" key="1">
    <source>
        <dbReference type="EMBL" id="GAA3701664.1"/>
    </source>
</evidence>
<proteinExistence type="predicted"/>
<evidence type="ECO:0000313" key="2">
    <source>
        <dbReference type="Proteomes" id="UP001500752"/>
    </source>
</evidence>
<gene>
    <name evidence="1" type="ORF">GCM10023081_42630</name>
</gene>
<comment type="caution">
    <text evidence="1">The sequence shown here is derived from an EMBL/GenBank/DDBJ whole genome shotgun (WGS) entry which is preliminary data.</text>
</comment>
<accession>A0ABP7D6S6</accession>
<protein>
    <submittedName>
        <fullName evidence="1">Uncharacterized protein</fullName>
    </submittedName>
</protein>